<proteinExistence type="predicted"/>
<gene>
    <name evidence="1" type="ordered locus">Atc_m145</name>
</gene>
<dbReference type="KEGG" id="acu:Atc_m145"/>
<name>F9ZU57_ACICS</name>
<dbReference type="AlphaFoldDB" id="F9ZU57"/>
<keyword evidence="2" id="KW-1185">Reference proteome</keyword>
<dbReference type="EMBL" id="CP002574">
    <property type="protein sequence ID" value="AEK59676.1"/>
    <property type="molecule type" value="Genomic_DNA"/>
</dbReference>
<evidence type="ECO:0000313" key="1">
    <source>
        <dbReference type="EMBL" id="AEK59676.1"/>
    </source>
</evidence>
<evidence type="ECO:0000313" key="2">
    <source>
        <dbReference type="Proteomes" id="UP000006135"/>
    </source>
</evidence>
<dbReference type="HOGENOM" id="CLU_2802582_0_0_6"/>
<organism evidence="1 2">
    <name type="scientific">Acidithiobacillus caldus (strain SM-1)</name>
    <dbReference type="NCBI Taxonomy" id="990288"/>
    <lineage>
        <taxon>Bacteria</taxon>
        <taxon>Pseudomonadati</taxon>
        <taxon>Pseudomonadota</taxon>
        <taxon>Acidithiobacillia</taxon>
        <taxon>Acidithiobacillales</taxon>
        <taxon>Acidithiobacillaceae</taxon>
        <taxon>Acidithiobacillus</taxon>
    </lineage>
</organism>
<reference evidence="1 2" key="1">
    <citation type="journal article" date="2011" name="J. Genet. Genomics">
        <title>Unraveling the Acidithiobacillus caldus complete genome and its central metabolisms for carbon assimilation.</title>
        <authorList>
            <person name="You X.Y."/>
            <person name="Guo X."/>
            <person name="Zheng H.J."/>
            <person name="Zhang M.J."/>
            <person name="Liu L.J."/>
            <person name="Zhu Y.Q."/>
            <person name="Zhu B."/>
            <person name="Wang S.Y."/>
            <person name="Zhao G.P."/>
            <person name="Poetsch A."/>
            <person name="Jiang C.Y."/>
            <person name="Liu S.J."/>
        </authorList>
    </citation>
    <scope>NUCLEOTIDE SEQUENCE [LARGE SCALE GENOMIC DNA]</scope>
    <source>
        <strain evidence="1 2">SM-1</strain>
        <plasmid evidence="2">Plasmid megaplasmid</plasmid>
    </source>
</reference>
<dbReference type="Proteomes" id="UP000006135">
    <property type="component" value="Plasmid megaplasmid"/>
</dbReference>
<sequence>MPRPQSPKSITDRLDRICEIQRDYRITISLCQVLGTAVDHWEEAQAIHKKLCRLGRDLLAQHQQLSV</sequence>
<accession>F9ZU57</accession>
<protein>
    <submittedName>
        <fullName evidence="1">Uncharacterized protein</fullName>
    </submittedName>
</protein>
<keyword evidence="1" id="KW-0614">Plasmid</keyword>
<geneLocation type="plasmid" evidence="1">
    <name>megaplasmid</name>
</geneLocation>